<dbReference type="SUPFAM" id="SSF51658">
    <property type="entry name" value="Xylose isomerase-like"/>
    <property type="match status" value="1"/>
</dbReference>
<name>A0ABQ1MV53_9SPHI</name>
<dbReference type="EMBL" id="BMIK01000020">
    <property type="protein sequence ID" value="GGC43628.1"/>
    <property type="molecule type" value="Genomic_DNA"/>
</dbReference>
<dbReference type="RefSeq" id="WP_188753237.1">
    <property type="nucleotide sequence ID" value="NZ_BMIK01000020.1"/>
</dbReference>
<evidence type="ECO:0000259" key="1">
    <source>
        <dbReference type="Pfam" id="PF01261"/>
    </source>
</evidence>
<gene>
    <name evidence="2" type="ORF">GCM10011386_39900</name>
</gene>
<sequence>MLSRRKFIQRISAGVAVAAAAPMIAGYSCGSAGKPGQAAEESSPDLFFKISLAEWSLHRALFSKQLDHLDFPMYAKEKFGIDAVEYVNQFFMDRANDRKYLGELKKRCADHGITSVLIMCDLEGDIGDADTTARHTAVENHYKWVEAAAFLGCHAIRVNAAGESNADDLRKYVAESLTELSSFADDHGIAVIVENHGGLSSNGAWLSGVLKAVGRPNCGALPDVGNFCIRRAEPQEQTLEAYMAAECLEEYDRYQGIKELMPFAKGVSAKTYDFDEYGLETSIDYRRVLNEVKDAGFGGYVGIEYEGHRLPADEGIAKTKMLLERIGAELM</sequence>
<feature type="domain" description="Xylose isomerase-like TIM barrel" evidence="1">
    <location>
        <begin position="78"/>
        <end position="319"/>
    </location>
</feature>
<dbReference type="Gene3D" id="3.20.20.150">
    <property type="entry name" value="Divalent-metal-dependent TIM barrel enzymes"/>
    <property type="match status" value="1"/>
</dbReference>
<dbReference type="PROSITE" id="PS51318">
    <property type="entry name" value="TAT"/>
    <property type="match status" value="1"/>
</dbReference>
<dbReference type="Pfam" id="PF01261">
    <property type="entry name" value="AP_endonuc_2"/>
    <property type="match status" value="1"/>
</dbReference>
<reference evidence="3" key="1">
    <citation type="journal article" date="2019" name="Int. J. Syst. Evol. Microbiol.">
        <title>The Global Catalogue of Microorganisms (GCM) 10K type strain sequencing project: providing services to taxonomists for standard genome sequencing and annotation.</title>
        <authorList>
            <consortium name="The Broad Institute Genomics Platform"/>
            <consortium name="The Broad Institute Genome Sequencing Center for Infectious Disease"/>
            <person name="Wu L."/>
            <person name="Ma J."/>
        </authorList>
    </citation>
    <scope>NUCLEOTIDE SEQUENCE [LARGE SCALE GENOMIC DNA]</scope>
    <source>
        <strain evidence="3">CGMCC 1.15342</strain>
    </source>
</reference>
<keyword evidence="2" id="KW-0413">Isomerase</keyword>
<dbReference type="InterPro" id="IPR006311">
    <property type="entry name" value="TAT_signal"/>
</dbReference>
<accession>A0ABQ1MV53</accession>
<dbReference type="InterPro" id="IPR013022">
    <property type="entry name" value="Xyl_isomerase-like_TIM-brl"/>
</dbReference>
<dbReference type="InterPro" id="IPR019546">
    <property type="entry name" value="TAT_signal_bac_arc"/>
</dbReference>
<dbReference type="NCBIfam" id="TIGR01409">
    <property type="entry name" value="TAT_signal_seq"/>
    <property type="match status" value="1"/>
</dbReference>
<proteinExistence type="predicted"/>
<comment type="caution">
    <text evidence="2">The sequence shown here is derived from an EMBL/GenBank/DDBJ whole genome shotgun (WGS) entry which is preliminary data.</text>
</comment>
<keyword evidence="3" id="KW-1185">Reference proteome</keyword>
<dbReference type="InterPro" id="IPR050312">
    <property type="entry name" value="IolE/XylAMocC-like"/>
</dbReference>
<organism evidence="2 3">
    <name type="scientific">Parapedobacter defluvii</name>
    <dbReference type="NCBI Taxonomy" id="2045106"/>
    <lineage>
        <taxon>Bacteria</taxon>
        <taxon>Pseudomonadati</taxon>
        <taxon>Bacteroidota</taxon>
        <taxon>Sphingobacteriia</taxon>
        <taxon>Sphingobacteriales</taxon>
        <taxon>Sphingobacteriaceae</taxon>
        <taxon>Parapedobacter</taxon>
    </lineage>
</organism>
<dbReference type="InterPro" id="IPR036237">
    <property type="entry name" value="Xyl_isomerase-like_sf"/>
</dbReference>
<dbReference type="PROSITE" id="PS51257">
    <property type="entry name" value="PROKAR_LIPOPROTEIN"/>
    <property type="match status" value="1"/>
</dbReference>
<dbReference type="GO" id="GO:0016853">
    <property type="term" value="F:isomerase activity"/>
    <property type="evidence" value="ECO:0007669"/>
    <property type="project" value="UniProtKB-KW"/>
</dbReference>
<dbReference type="PANTHER" id="PTHR12110">
    <property type="entry name" value="HYDROXYPYRUVATE ISOMERASE"/>
    <property type="match status" value="1"/>
</dbReference>
<protein>
    <submittedName>
        <fullName evidence="2">Xylose isomerase</fullName>
    </submittedName>
</protein>
<dbReference type="Proteomes" id="UP000597338">
    <property type="component" value="Unassembled WGS sequence"/>
</dbReference>
<evidence type="ECO:0000313" key="2">
    <source>
        <dbReference type="EMBL" id="GGC43628.1"/>
    </source>
</evidence>
<evidence type="ECO:0000313" key="3">
    <source>
        <dbReference type="Proteomes" id="UP000597338"/>
    </source>
</evidence>
<dbReference type="PANTHER" id="PTHR12110:SF53">
    <property type="entry name" value="BLR5974 PROTEIN"/>
    <property type="match status" value="1"/>
</dbReference>